<dbReference type="EMBL" id="AP018042">
    <property type="protein sequence ID" value="BAX81129.1"/>
    <property type="molecule type" value="Genomic_DNA"/>
</dbReference>
<reference evidence="2" key="2">
    <citation type="journal article" date="2020" name="Antonie Van Leeuwenhoek">
        <title>Labilibaculum antarcticum sp. nov., a novel facultative anaerobic, psychrotorelant bacterium isolated from marine sediment of Antarctica.</title>
        <authorList>
            <person name="Watanabe M."/>
            <person name="Kojima H."/>
            <person name="Fukui M."/>
        </authorList>
    </citation>
    <scope>NUCLEOTIDE SEQUENCE [LARGE SCALE GENOMIC DNA]</scope>
    <source>
        <strain evidence="2">SPP2</strain>
    </source>
</reference>
<dbReference type="AlphaFoldDB" id="A0A1Y1CL44"/>
<gene>
    <name evidence="1" type="ORF">ALGA_2822</name>
</gene>
<evidence type="ECO:0000313" key="1">
    <source>
        <dbReference type="EMBL" id="BAX81129.1"/>
    </source>
</evidence>
<keyword evidence="2" id="KW-1185">Reference proteome</keyword>
<proteinExistence type="predicted"/>
<dbReference type="Proteomes" id="UP000218267">
    <property type="component" value="Chromosome"/>
</dbReference>
<dbReference type="OrthoDB" id="6400902at2"/>
<evidence type="ECO:0000313" key="2">
    <source>
        <dbReference type="Proteomes" id="UP000218267"/>
    </source>
</evidence>
<organism evidence="1 2">
    <name type="scientific">Labilibaculum antarcticum</name>
    <dbReference type="NCBI Taxonomy" id="1717717"/>
    <lineage>
        <taxon>Bacteria</taxon>
        <taxon>Pseudomonadati</taxon>
        <taxon>Bacteroidota</taxon>
        <taxon>Bacteroidia</taxon>
        <taxon>Marinilabiliales</taxon>
        <taxon>Marinifilaceae</taxon>
        <taxon>Labilibaculum</taxon>
    </lineage>
</organism>
<protein>
    <submittedName>
        <fullName evidence="1">Uncharacterized protein</fullName>
    </submittedName>
</protein>
<dbReference type="RefSeq" id="WP_096430158.1">
    <property type="nucleotide sequence ID" value="NZ_AP018042.1"/>
</dbReference>
<accession>A0A1Y1CL44</accession>
<reference evidence="1 2" key="1">
    <citation type="journal article" date="2018" name="Mar. Genomics">
        <title>Complete genome sequence of Marinifilaceae bacterium strain SPP2, isolated from the Antarctic marine sediment.</title>
        <authorList>
            <person name="Watanabe M."/>
            <person name="Kojima H."/>
            <person name="Fukui M."/>
        </authorList>
    </citation>
    <scope>NUCLEOTIDE SEQUENCE [LARGE SCALE GENOMIC DNA]</scope>
    <source>
        <strain evidence="1 2">SPP2</strain>
    </source>
</reference>
<dbReference type="KEGG" id="mbas:ALGA_2822"/>
<name>A0A1Y1CL44_9BACT</name>
<sequence>MNGRRNIINAFKLFAFSMAIVLVFLCDFVNAQSPFLDQSIFEDGTSVKVDFETDDFQEIKDSVYLFFDRDRMPVFYFQKLFTPVCDDTVCKPVTITLIWNLLGNYKNYRVDANKLLSKRDHTNFSDEDYEKLHQVLSNEYSVLKSFSKENLSSLHQKKKEGAYDEVDAVSGATPKKIKNDVVEGALYTCYTLWFYSHGLIKEQLLNYTDSKLFNEQLLHEMLLSNKMKEFDFALNKLVDFSVDVYQDDLIQILSVGNSFITDRISKALPVKLIRDNGFVEDLWNLYGNLHYQSQVLVLEQLKKNHQLDSKLLNKMISYSFEANESQYVLFLKIFLNQQLISENQVKLIVKSAKARRGKLSGESIRSLDVNAGDEKMISIQNKILQLLKI</sequence>